<comment type="cofactor">
    <cofactor evidence="1">
        <name>pantetheine 4'-phosphate</name>
        <dbReference type="ChEBI" id="CHEBI:47942"/>
    </cofactor>
</comment>
<dbReference type="NCBIfam" id="TIGR01733">
    <property type="entry name" value="AA-adenyl-dom"/>
    <property type="match status" value="1"/>
</dbReference>
<dbReference type="SUPFAM" id="SSF56801">
    <property type="entry name" value="Acetyl-CoA synthetase-like"/>
    <property type="match status" value="1"/>
</dbReference>
<dbReference type="GO" id="GO:0005829">
    <property type="term" value="C:cytosol"/>
    <property type="evidence" value="ECO:0007669"/>
    <property type="project" value="TreeGrafter"/>
</dbReference>
<dbReference type="PANTHER" id="PTHR45527:SF14">
    <property type="entry name" value="PLIPASTATIN SYNTHASE SUBUNIT B"/>
    <property type="match status" value="1"/>
</dbReference>
<dbReference type="InterPro" id="IPR042099">
    <property type="entry name" value="ANL_N_sf"/>
</dbReference>
<dbReference type="InterPro" id="IPR001242">
    <property type="entry name" value="Condensation_dom"/>
</dbReference>
<keyword evidence="3" id="KW-0596">Phosphopantetheine</keyword>
<protein>
    <submittedName>
        <fullName evidence="6">JagA</fullName>
    </submittedName>
</protein>
<proteinExistence type="inferred from homology"/>
<dbReference type="EMBL" id="HE967328">
    <property type="protein sequence ID" value="CCJ67645.1"/>
    <property type="molecule type" value="Genomic_DNA"/>
</dbReference>
<dbReference type="Pfam" id="PF13193">
    <property type="entry name" value="AMP-binding_C"/>
    <property type="match status" value="1"/>
</dbReference>
<dbReference type="InterPro" id="IPR045851">
    <property type="entry name" value="AMP-bd_C_sf"/>
</dbReference>
<dbReference type="Gene3D" id="3.30.559.10">
    <property type="entry name" value="Chloramphenicol acetyltransferase-like domain"/>
    <property type="match status" value="2"/>
</dbReference>
<evidence type="ECO:0000259" key="5">
    <source>
        <dbReference type="PROSITE" id="PS50075"/>
    </source>
</evidence>
<dbReference type="GO" id="GO:0009366">
    <property type="term" value="C:enterobactin synthetase complex"/>
    <property type="evidence" value="ECO:0007669"/>
    <property type="project" value="TreeGrafter"/>
</dbReference>
<dbReference type="InterPro" id="IPR020806">
    <property type="entry name" value="PKS_PP-bd"/>
</dbReference>
<organism evidence="6">
    <name type="scientific">Janthinobacterium agaricidamnosum</name>
    <dbReference type="NCBI Taxonomy" id="55508"/>
    <lineage>
        <taxon>Bacteria</taxon>
        <taxon>Pseudomonadati</taxon>
        <taxon>Pseudomonadota</taxon>
        <taxon>Betaproteobacteria</taxon>
        <taxon>Burkholderiales</taxon>
        <taxon>Oxalobacteraceae</taxon>
        <taxon>Janthinobacterium</taxon>
    </lineage>
</organism>
<dbReference type="GO" id="GO:0043041">
    <property type="term" value="P:amino acid activation for nonribosomal peptide biosynthetic process"/>
    <property type="evidence" value="ECO:0007669"/>
    <property type="project" value="TreeGrafter"/>
</dbReference>
<evidence type="ECO:0000256" key="1">
    <source>
        <dbReference type="ARBA" id="ARBA00001957"/>
    </source>
</evidence>
<reference evidence="6" key="1">
    <citation type="journal article" date="2012" name="Angew. Chem. Int. Ed.">
        <title>Imaging Mass Spectrometry and Genome Mining Reveal Highly Antifungal Virulence Factor of Mushroom Soft Rot Pathogens.</title>
        <authorList>
            <person name="Graupner K."/>
            <person name="Scherlach K."/>
            <person name="Bretschneider T."/>
            <person name="Lackner G."/>
            <person name="Roth M."/>
            <person name="Gross H."/>
            <person name="Hertweck C."/>
        </authorList>
    </citation>
    <scope>NUCLEOTIDE SEQUENCE</scope>
    <source>
        <strain evidence="6">DSM 9628</strain>
    </source>
</reference>
<feature type="domain" description="Carrier" evidence="5">
    <location>
        <begin position="1532"/>
        <end position="1607"/>
    </location>
</feature>
<dbReference type="SUPFAM" id="SSF52777">
    <property type="entry name" value="CoA-dependent acyltransferases"/>
    <property type="match status" value="4"/>
</dbReference>
<dbReference type="Gene3D" id="1.10.1200.10">
    <property type="entry name" value="ACP-like"/>
    <property type="match status" value="2"/>
</dbReference>
<evidence type="ECO:0000256" key="4">
    <source>
        <dbReference type="ARBA" id="ARBA00022553"/>
    </source>
</evidence>
<evidence type="ECO:0000313" key="6">
    <source>
        <dbReference type="EMBL" id="CCJ67645.1"/>
    </source>
</evidence>
<dbReference type="FunFam" id="2.30.38.10:FF:000001">
    <property type="entry name" value="Non-ribosomal peptide synthetase PvdI"/>
    <property type="match status" value="1"/>
</dbReference>
<dbReference type="GO" id="GO:0009239">
    <property type="term" value="P:enterobactin biosynthetic process"/>
    <property type="evidence" value="ECO:0007669"/>
    <property type="project" value="TreeGrafter"/>
</dbReference>
<dbReference type="PROSITE" id="PS00012">
    <property type="entry name" value="PHOSPHOPANTETHEINE"/>
    <property type="match status" value="2"/>
</dbReference>
<dbReference type="InterPro" id="IPR020845">
    <property type="entry name" value="AMP-binding_CS"/>
</dbReference>
<dbReference type="GO" id="GO:0047527">
    <property type="term" value="F:2,3-dihydroxybenzoate-serine ligase activity"/>
    <property type="evidence" value="ECO:0007669"/>
    <property type="project" value="TreeGrafter"/>
</dbReference>
<dbReference type="InterPro" id="IPR025110">
    <property type="entry name" value="AMP-bd_C"/>
</dbReference>
<dbReference type="Gene3D" id="3.40.50.12780">
    <property type="entry name" value="N-terminal domain of ligase-like"/>
    <property type="match status" value="1"/>
</dbReference>
<dbReference type="SMR" id="K7ZX29"/>
<dbReference type="FunFam" id="1.10.1200.10:FF:000005">
    <property type="entry name" value="Nonribosomal peptide synthetase 1"/>
    <property type="match status" value="1"/>
</dbReference>
<dbReference type="FunFam" id="3.30.300.30:FF:000010">
    <property type="entry name" value="Enterobactin synthetase component F"/>
    <property type="match status" value="1"/>
</dbReference>
<dbReference type="InterPro" id="IPR036736">
    <property type="entry name" value="ACP-like_sf"/>
</dbReference>
<accession>K7ZX29</accession>
<gene>
    <name evidence="6" type="primary">jagA</name>
</gene>
<name>K7ZX29_9BURK</name>
<keyword evidence="4" id="KW-0597">Phosphoprotein</keyword>
<sequence length="1623" mass="174354">MSVSQPVTRAQRELILASLLHPEAALGNTGGTVTMHGALHIDGFTACMAQLVARHDVFGLGFVIDGQQIGHRPVERSAALVRLVDYSAHDDAAELASAFIARQFATPIDLGADASLIQNYLIRVHPQHHIWLCFGPHALLDGWGFSLMFQDMALLMRRHAAGAQDEAPPAPPSFLDYTAEDLAWSASSGCQRSTDYWRQRFPVAPDSLFAPIKPFQLAAGSLARAVPPARYAQWSAAAEGAGLTLASWIAAALLATLARRTGVARPVLGMPLLGRRTAQHKQTIGLFANVVPLALTVDPQQPLAALAARVAEQQRADYRHARITPNEIARPWGQREGSAEFIQVTLSFERHDYTSTYPGCTHDIAAFSPLEQRRPLQIYLREYRQDQDVDIELYFNQSFLTEEQAAALLDDWLAHLDSAGRGADDGRAACLPAAPHALPSGAAPDLWSGFVAQVLRDGAATALVDSDGAQISYAALHQRACRVAAALGGLGLAAESRVGLACERHAGLLAAMLGILAAGATYVPLDPRYPAERLAYLAGDAQLRCVLADAAGAEALAGLALPLPVLSIDALPAAADGRWRAPAIHPEQAAYVIYTSGSTGQPKGCVVSHRNVASLMASAVALHGYDRHDVWTLFHSYAFDFSVWEIWGALLLGGRLVLVPYAASRDPEALYALLARQRVTVLSQTPTAFRSLLAVDAELHAGHPLALRRVIFGGEALEPAMLGDWYRRHGAATEFINMYGITETTVHVTSRALAAQDLARGSVIGGALPGWRLYLLDAALQPVAPGLTGELYVGGAGVTRGYLGRAALSAERFLPDPFAGDGSRMYRSGDLGRWRDDGELEYLGRADQQVKIRGYRIELGEIEAALAAHGAVRDAVVLALEVGGEGDKRLVAWLTPREAGTPPAEAELRGWLGGRLPEHMIPAALVWLERLPLTSNGKLDRAALTLPQDVDDVDGAAAPRGALEQLLAGLWQGILARPAIGRDDNFFALGGDSILALRLVAQVREHGFELSLATIYRHAQLARMAAVIEAGSGAAQVLHASTHAGETAPSPPLADGVVRSFPLAALQGGMLFHSELEQHNAIFLDVFSYLLRVDWDEARFRAALMQLTAQVEALRTAFDWSRGEAPSQHVYASATLPFQVIDLRSLDSAGQARALEAFLAAERSQAFDTGHAPLLRVAVHLLGQDRLRLTCAFHHAILDGWSFATLVARLLASYLEPHLNLPAPPALQELQVRRERAAIADPALQGFWRDYVAGIAVSDGFERFVSGENQLPIRCRVPVDAVLLRAATGLAARAAVPLKTVLLGAHILALAEISESDTVCTGYVAHCRPEVAQSEQAIGLFLNTLPLQAQVDIDASLAGWIQSVAAEEARLLEQRWLPLVEIKKLAGGRLPFSSAFNFVHFHAYHPLIGDARLELEALDVHEQTDFPFLAQFSIDPRDQSLELTLIAQCDSIDWEELNRMALVYLASLAALVGSEAEGLDDALALPGKLALDTLTVSRQLAPRGGAVAPSPRPAAPATAPATAPAIAPAGEQAWSATELALRELWRDSLPTARIERGASYFALGGDSISGTRLVTRARERFAVHLPLRDFLADPTIAGMARAIDGAAPRDGATPIPRVRRPVH</sequence>
<dbReference type="InterPro" id="IPR023213">
    <property type="entry name" value="CAT-like_dom_sf"/>
</dbReference>
<dbReference type="SUPFAM" id="SSF47336">
    <property type="entry name" value="ACP-like"/>
    <property type="match status" value="2"/>
</dbReference>
<dbReference type="InterPro" id="IPR006162">
    <property type="entry name" value="Ppantetheine_attach_site"/>
</dbReference>
<dbReference type="FunFam" id="3.40.50.12780:FF:000012">
    <property type="entry name" value="Non-ribosomal peptide synthetase"/>
    <property type="match status" value="1"/>
</dbReference>
<dbReference type="CDD" id="cd17643">
    <property type="entry name" value="A_NRPS_Cytc1-like"/>
    <property type="match status" value="1"/>
</dbReference>
<dbReference type="PROSITE" id="PS00455">
    <property type="entry name" value="AMP_BINDING"/>
    <property type="match status" value="1"/>
</dbReference>
<dbReference type="PANTHER" id="PTHR45527">
    <property type="entry name" value="NONRIBOSOMAL PEPTIDE SYNTHETASE"/>
    <property type="match status" value="1"/>
</dbReference>
<dbReference type="InterPro" id="IPR010071">
    <property type="entry name" value="AA_adenyl_dom"/>
</dbReference>
<dbReference type="PROSITE" id="PS50075">
    <property type="entry name" value="CARRIER"/>
    <property type="match status" value="2"/>
</dbReference>
<evidence type="ECO:0000256" key="3">
    <source>
        <dbReference type="ARBA" id="ARBA00022450"/>
    </source>
</evidence>
<dbReference type="Pfam" id="PF00668">
    <property type="entry name" value="Condensation"/>
    <property type="match status" value="2"/>
</dbReference>
<dbReference type="Gene3D" id="3.30.300.30">
    <property type="match status" value="1"/>
</dbReference>
<dbReference type="GO" id="GO:0031177">
    <property type="term" value="F:phosphopantetheine binding"/>
    <property type="evidence" value="ECO:0007669"/>
    <property type="project" value="InterPro"/>
</dbReference>
<dbReference type="Pfam" id="PF00501">
    <property type="entry name" value="AMP-binding"/>
    <property type="match status" value="1"/>
</dbReference>
<dbReference type="FunFam" id="3.40.50.980:FF:000002">
    <property type="entry name" value="Enterobactin synthetase component F"/>
    <property type="match status" value="1"/>
</dbReference>
<dbReference type="Pfam" id="PF00550">
    <property type="entry name" value="PP-binding"/>
    <property type="match status" value="2"/>
</dbReference>
<dbReference type="InterPro" id="IPR000873">
    <property type="entry name" value="AMP-dep_synth/lig_dom"/>
</dbReference>
<dbReference type="SMART" id="SM00823">
    <property type="entry name" value="PKS_PP"/>
    <property type="match status" value="2"/>
</dbReference>
<evidence type="ECO:0000256" key="2">
    <source>
        <dbReference type="ARBA" id="ARBA00006432"/>
    </source>
</evidence>
<comment type="similarity">
    <text evidence="2">Belongs to the ATP-dependent AMP-binding enzyme family.</text>
</comment>
<dbReference type="InterPro" id="IPR009081">
    <property type="entry name" value="PP-bd_ACP"/>
</dbReference>
<dbReference type="Gene3D" id="3.30.559.30">
    <property type="entry name" value="Nonribosomal peptide synthetase, condensation domain"/>
    <property type="match status" value="2"/>
</dbReference>
<feature type="domain" description="Carrier" evidence="5">
    <location>
        <begin position="958"/>
        <end position="1032"/>
    </location>
</feature>